<proteinExistence type="predicted"/>
<gene>
    <name evidence="1" type="ORF">CHCC16736_0171</name>
</gene>
<protein>
    <submittedName>
        <fullName evidence="1">Uncharacterized protein</fullName>
    </submittedName>
</protein>
<dbReference type="EMBL" id="NILC01000019">
    <property type="protein sequence ID" value="TWL29577.1"/>
    <property type="molecule type" value="Genomic_DNA"/>
</dbReference>
<dbReference type="AlphaFoldDB" id="A0A8B5YEF7"/>
<dbReference type="Proteomes" id="UP000435910">
    <property type="component" value="Unassembled WGS sequence"/>
</dbReference>
<name>A0A8B5YEF7_BACLI</name>
<organism evidence="1 2">
    <name type="scientific">Bacillus licheniformis</name>
    <dbReference type="NCBI Taxonomy" id="1402"/>
    <lineage>
        <taxon>Bacteria</taxon>
        <taxon>Bacillati</taxon>
        <taxon>Bacillota</taxon>
        <taxon>Bacilli</taxon>
        <taxon>Bacillales</taxon>
        <taxon>Bacillaceae</taxon>
        <taxon>Bacillus</taxon>
    </lineage>
</organism>
<evidence type="ECO:0000313" key="1">
    <source>
        <dbReference type="EMBL" id="TWL29577.1"/>
    </source>
</evidence>
<reference evidence="1 2" key="1">
    <citation type="submission" date="2019-06" db="EMBL/GenBank/DDBJ databases">
        <title>Genome sequence analysis of &gt;100 Bacillus licheniformis strains suggests intrinsic resistance to this species.</title>
        <authorList>
            <person name="Wels M."/>
            <person name="Siezen R.J."/>
            <person name="Johansen E."/>
            <person name="Stuer-Lauridsen B."/>
            <person name="Bjerre K."/>
            <person name="Nielsen B.K.K."/>
        </authorList>
    </citation>
    <scope>NUCLEOTIDE SEQUENCE [LARGE SCALE GENOMIC DNA]</scope>
    <source>
        <strain evidence="1 2">BAC-16736</strain>
    </source>
</reference>
<evidence type="ECO:0000313" key="2">
    <source>
        <dbReference type="Proteomes" id="UP000435910"/>
    </source>
</evidence>
<sequence length="37" mass="4290">MCIYNGSLHIASSFSSYDGIILFILQNLKKMNLERIR</sequence>
<comment type="caution">
    <text evidence="1">The sequence shown here is derived from an EMBL/GenBank/DDBJ whole genome shotgun (WGS) entry which is preliminary data.</text>
</comment>
<accession>A0A8B5YEF7</accession>